<comment type="caution">
    <text evidence="7">The sequence shown here is derived from an EMBL/GenBank/DDBJ whole genome shotgun (WGS) entry which is preliminary data.</text>
</comment>
<dbReference type="InterPro" id="IPR052714">
    <property type="entry name" value="MFS_Exporter"/>
</dbReference>
<dbReference type="EMBL" id="PRDM01000004">
    <property type="protein sequence ID" value="MBE8726612.1"/>
    <property type="molecule type" value="Genomic_DNA"/>
</dbReference>
<evidence type="ECO:0000256" key="3">
    <source>
        <dbReference type="ARBA" id="ARBA00022989"/>
    </source>
</evidence>
<dbReference type="InterPro" id="IPR001958">
    <property type="entry name" value="Tet-R_TetA/multi-R_MdtG-like"/>
</dbReference>
<feature type="transmembrane region" description="Helical" evidence="5">
    <location>
        <begin position="364"/>
        <end position="383"/>
    </location>
</feature>
<feature type="transmembrane region" description="Helical" evidence="5">
    <location>
        <begin position="77"/>
        <end position="104"/>
    </location>
</feature>
<keyword evidence="4 5" id="KW-0472">Membrane</keyword>
<evidence type="ECO:0000256" key="4">
    <source>
        <dbReference type="ARBA" id="ARBA00023136"/>
    </source>
</evidence>
<dbReference type="PANTHER" id="PTHR23531:SF2">
    <property type="entry name" value="PERMEASE"/>
    <property type="match status" value="1"/>
</dbReference>
<sequence>MSQKSKSIYTLQFILLCLSSLLFSSSFNMIIPELPNYLSSLGGAEYKGFIISLFTLTAAISRPFSGKLTDKWGRVPVMAVGSVVCLICGFLYPILSSVAGFLFLRLVHGFSTGFKPTATSAYVADIIPRERWGEGLGMHGLCFSIGGALGPALGGMVVNAYGIDIMFYSSSFLAFLSIVIVMNMKETLVEKEKLQKSMFLISRKDIIDIGALPAGIITFFSYTAYGLVLTLIPDWSEHLGAENKGVFFTAFTIASVMVRFGAGKVSDRHGRVNVILAGMIVIAAALLVISIGESITILLAGASLYGMGAGILSPAINAWTIDLSDPAHRGKAIATMYISMEVGIGLGALLGGSYYSDQIMRIPQIMKIDILVLILGIAYLLYWKRKYSKQKVS</sequence>
<evidence type="ECO:0000256" key="2">
    <source>
        <dbReference type="ARBA" id="ARBA00022692"/>
    </source>
</evidence>
<feature type="transmembrane region" description="Helical" evidence="5">
    <location>
        <begin position="48"/>
        <end position="65"/>
    </location>
</feature>
<evidence type="ECO:0000259" key="6">
    <source>
        <dbReference type="PROSITE" id="PS50850"/>
    </source>
</evidence>
<comment type="subcellular location">
    <subcellularLocation>
        <location evidence="1">Membrane</location>
        <topology evidence="1">Multi-pass membrane protein</topology>
    </subcellularLocation>
</comment>
<evidence type="ECO:0000256" key="1">
    <source>
        <dbReference type="ARBA" id="ARBA00004141"/>
    </source>
</evidence>
<proteinExistence type="predicted"/>
<reference evidence="7 8" key="1">
    <citation type="submission" date="2018-07" db="EMBL/GenBank/DDBJ databases">
        <title>Genome assembly of strain KB82.</title>
        <authorList>
            <person name="Kukolya J."/>
            <person name="Horvath B."/>
            <person name="Nagy I."/>
            <person name="Toth A."/>
        </authorList>
    </citation>
    <scope>NUCLEOTIDE SEQUENCE [LARGE SCALE GENOMIC DNA]</scope>
    <source>
        <strain evidence="7 8">Kb82</strain>
    </source>
</reference>
<dbReference type="Gene3D" id="1.20.1250.20">
    <property type="entry name" value="MFS general substrate transporter like domains"/>
    <property type="match status" value="2"/>
</dbReference>
<evidence type="ECO:0000256" key="5">
    <source>
        <dbReference type="SAM" id="Phobius"/>
    </source>
</evidence>
<dbReference type="InterPro" id="IPR011701">
    <property type="entry name" value="MFS"/>
</dbReference>
<feature type="transmembrane region" description="Helical" evidence="5">
    <location>
        <begin position="297"/>
        <end position="320"/>
    </location>
</feature>
<feature type="transmembrane region" description="Helical" evidence="5">
    <location>
        <begin position="205"/>
        <end position="225"/>
    </location>
</feature>
<dbReference type="InterPro" id="IPR020846">
    <property type="entry name" value="MFS_dom"/>
</dbReference>
<dbReference type="PANTHER" id="PTHR23531">
    <property type="entry name" value="QUINOLENE RESISTANCE PROTEIN NORA"/>
    <property type="match status" value="1"/>
</dbReference>
<feature type="transmembrane region" description="Helical" evidence="5">
    <location>
        <begin position="245"/>
        <end position="262"/>
    </location>
</feature>
<keyword evidence="8" id="KW-1185">Reference proteome</keyword>
<dbReference type="Pfam" id="PF07690">
    <property type="entry name" value="MFS_1"/>
    <property type="match status" value="2"/>
</dbReference>
<dbReference type="RefSeq" id="WP_194139801.1">
    <property type="nucleotide sequence ID" value="NZ_PRDM01000004.1"/>
</dbReference>
<feature type="transmembrane region" description="Helical" evidence="5">
    <location>
        <begin position="274"/>
        <end position="291"/>
    </location>
</feature>
<dbReference type="PROSITE" id="PS50850">
    <property type="entry name" value="MFS"/>
    <property type="match status" value="1"/>
</dbReference>
<organism evidence="7 8">
    <name type="scientific">Flavobacterium hungaricum</name>
    <dbReference type="NCBI Taxonomy" id="2082725"/>
    <lineage>
        <taxon>Bacteria</taxon>
        <taxon>Pseudomonadati</taxon>
        <taxon>Bacteroidota</taxon>
        <taxon>Flavobacteriia</taxon>
        <taxon>Flavobacteriales</taxon>
        <taxon>Flavobacteriaceae</taxon>
        <taxon>Flavobacterium</taxon>
    </lineage>
</organism>
<accession>A0ABR9TNL2</accession>
<keyword evidence="3 5" id="KW-1133">Transmembrane helix</keyword>
<feature type="transmembrane region" description="Helical" evidence="5">
    <location>
        <begin position="165"/>
        <end position="184"/>
    </location>
</feature>
<dbReference type="CDD" id="cd17489">
    <property type="entry name" value="MFS_YfcJ_like"/>
    <property type="match status" value="1"/>
</dbReference>
<gene>
    <name evidence="7" type="ORF">C4F50_16955</name>
</gene>
<feature type="domain" description="Major facilitator superfamily (MFS) profile" evidence="6">
    <location>
        <begin position="12"/>
        <end position="388"/>
    </location>
</feature>
<protein>
    <submittedName>
        <fullName evidence="7">MFS transporter</fullName>
    </submittedName>
</protein>
<evidence type="ECO:0000313" key="7">
    <source>
        <dbReference type="EMBL" id="MBE8726612.1"/>
    </source>
</evidence>
<dbReference type="Proteomes" id="UP000640614">
    <property type="component" value="Unassembled WGS sequence"/>
</dbReference>
<evidence type="ECO:0000313" key="8">
    <source>
        <dbReference type="Proteomes" id="UP000640614"/>
    </source>
</evidence>
<keyword evidence="2 5" id="KW-0812">Transmembrane</keyword>
<name>A0ABR9TNL2_9FLAO</name>
<dbReference type="InterPro" id="IPR036259">
    <property type="entry name" value="MFS_trans_sf"/>
</dbReference>
<dbReference type="PRINTS" id="PR01035">
    <property type="entry name" value="TCRTETA"/>
</dbReference>
<feature type="transmembrane region" description="Helical" evidence="5">
    <location>
        <begin position="332"/>
        <end position="352"/>
    </location>
</feature>
<dbReference type="SUPFAM" id="SSF103473">
    <property type="entry name" value="MFS general substrate transporter"/>
    <property type="match status" value="1"/>
</dbReference>